<organism evidence="11 12">
    <name type="scientific">Rubripirellula lacrimiformis</name>
    <dbReference type="NCBI Taxonomy" id="1930273"/>
    <lineage>
        <taxon>Bacteria</taxon>
        <taxon>Pseudomonadati</taxon>
        <taxon>Planctomycetota</taxon>
        <taxon>Planctomycetia</taxon>
        <taxon>Pirellulales</taxon>
        <taxon>Pirellulaceae</taxon>
        <taxon>Rubripirellula</taxon>
    </lineage>
</organism>
<dbReference type="EMBL" id="CP036525">
    <property type="protein sequence ID" value="QDT02185.1"/>
    <property type="molecule type" value="Genomic_DNA"/>
</dbReference>
<dbReference type="EC" id="3.4.14.11" evidence="3"/>
<dbReference type="InterPro" id="IPR050585">
    <property type="entry name" value="Xaa-Pro_dipeptidyl-ppase/CocE"/>
</dbReference>
<dbReference type="KEGG" id="rlc:K227x_05560"/>
<keyword evidence="7" id="KW-0720">Serine protease</keyword>
<dbReference type="PANTHER" id="PTHR43056">
    <property type="entry name" value="PEPTIDASE S9 PROLYL OLIGOPEPTIDASE"/>
    <property type="match status" value="1"/>
</dbReference>
<keyword evidence="5" id="KW-0645">Protease</keyword>
<dbReference type="GO" id="GO:0006508">
    <property type="term" value="P:proteolysis"/>
    <property type="evidence" value="ECO:0007669"/>
    <property type="project" value="UniProtKB-KW"/>
</dbReference>
<dbReference type="AlphaFoldDB" id="A0A517N4Y1"/>
<feature type="domain" description="Xaa-Pro dipeptidyl-peptidase C-terminal" evidence="10">
    <location>
        <begin position="379"/>
        <end position="602"/>
    </location>
</feature>
<dbReference type="Pfam" id="PF02129">
    <property type="entry name" value="Peptidase_S15"/>
    <property type="match status" value="1"/>
</dbReference>
<dbReference type="InterPro" id="IPR008252">
    <property type="entry name" value="Pept_S15_Xpro"/>
</dbReference>
<evidence type="ECO:0000256" key="8">
    <source>
        <dbReference type="ARBA" id="ARBA00030045"/>
    </source>
</evidence>
<dbReference type="SUPFAM" id="SSF53474">
    <property type="entry name" value="alpha/beta-Hydrolases"/>
    <property type="match status" value="1"/>
</dbReference>
<evidence type="ECO:0000256" key="7">
    <source>
        <dbReference type="ARBA" id="ARBA00022825"/>
    </source>
</evidence>
<dbReference type="GO" id="GO:0008239">
    <property type="term" value="F:dipeptidyl-peptidase activity"/>
    <property type="evidence" value="ECO:0007669"/>
    <property type="project" value="UniProtKB-EC"/>
</dbReference>
<dbReference type="InterPro" id="IPR013736">
    <property type="entry name" value="Xaa-Pro_dipept_C"/>
</dbReference>
<proteinExistence type="inferred from homology"/>
<dbReference type="InterPro" id="IPR000383">
    <property type="entry name" value="Xaa-Pro-like_dom"/>
</dbReference>
<evidence type="ECO:0000256" key="4">
    <source>
        <dbReference type="ARBA" id="ARBA00022438"/>
    </source>
</evidence>
<accession>A0A517N4Y1</accession>
<dbReference type="GO" id="GO:0004177">
    <property type="term" value="F:aminopeptidase activity"/>
    <property type="evidence" value="ECO:0007669"/>
    <property type="project" value="UniProtKB-KW"/>
</dbReference>
<feature type="signal peptide" evidence="9">
    <location>
        <begin position="1"/>
        <end position="20"/>
    </location>
</feature>
<evidence type="ECO:0000256" key="6">
    <source>
        <dbReference type="ARBA" id="ARBA00022801"/>
    </source>
</evidence>
<keyword evidence="6 11" id="KW-0378">Hydrolase</keyword>
<gene>
    <name evidence="11" type="primary">pepX</name>
    <name evidence="11" type="ORF">K227x_05560</name>
</gene>
<dbReference type="SMART" id="SM00939">
    <property type="entry name" value="PepX_C"/>
    <property type="match status" value="1"/>
</dbReference>
<evidence type="ECO:0000313" key="12">
    <source>
        <dbReference type="Proteomes" id="UP000318538"/>
    </source>
</evidence>
<comment type="catalytic activity">
    <reaction evidence="1">
        <text>Hydrolyzes Xaa-Pro-|- bonds to release unblocked, N-terminal dipeptides from substrates including Ala-Pro-|-p-nitroanilide and (sequentially) Tyr-Pro-|-Phe-Pro-|-Gly-Pro-|-Ile.</text>
        <dbReference type="EC" id="3.4.14.11"/>
    </reaction>
</comment>
<dbReference type="PANTHER" id="PTHR43056:SF10">
    <property type="entry name" value="COCE_NOND FAMILY, PUTATIVE (AFU_ORTHOLOGUE AFUA_7G00600)-RELATED"/>
    <property type="match status" value="1"/>
</dbReference>
<dbReference type="OrthoDB" id="238714at2"/>
<evidence type="ECO:0000313" key="11">
    <source>
        <dbReference type="EMBL" id="QDT02185.1"/>
    </source>
</evidence>
<dbReference type="Pfam" id="PF08530">
    <property type="entry name" value="PepX_C"/>
    <property type="match status" value="1"/>
</dbReference>
<dbReference type="Gene3D" id="3.40.50.1820">
    <property type="entry name" value="alpha/beta hydrolase"/>
    <property type="match status" value="2"/>
</dbReference>
<name>A0A517N4Y1_9BACT</name>
<dbReference type="Gene3D" id="2.60.120.260">
    <property type="entry name" value="Galactose-binding domain-like"/>
    <property type="match status" value="1"/>
</dbReference>
<dbReference type="SUPFAM" id="SSF49785">
    <property type="entry name" value="Galactose-binding domain-like"/>
    <property type="match status" value="1"/>
</dbReference>
<dbReference type="PRINTS" id="PR00923">
    <property type="entry name" value="LACTOPTASE"/>
</dbReference>
<evidence type="ECO:0000256" key="2">
    <source>
        <dbReference type="ARBA" id="ARBA00010819"/>
    </source>
</evidence>
<evidence type="ECO:0000259" key="10">
    <source>
        <dbReference type="SMART" id="SM00939"/>
    </source>
</evidence>
<dbReference type="NCBIfam" id="NF003780">
    <property type="entry name" value="PRK05371.1-1"/>
    <property type="match status" value="1"/>
</dbReference>
<comment type="similarity">
    <text evidence="2">Belongs to the peptidase S15 family.</text>
</comment>
<dbReference type="InterPro" id="IPR029058">
    <property type="entry name" value="AB_hydrolase_fold"/>
</dbReference>
<evidence type="ECO:0000256" key="1">
    <source>
        <dbReference type="ARBA" id="ARBA00000123"/>
    </source>
</evidence>
<sequence length="623" mass="68933" precursor="true">MLRRRRFFSIFTHFGAVAFAFVGSVTSGGAEPAVPVFKDGEAQVVKAFEDSDYWIRHDLWVETEFDSDDDGKPDRMHVSVTRPQQTETEGLKLPVVYVSSPYFAGTGKKGQEFFWDVRHELGATPPERKHVPGVERKGSRPIISKSHVKEWVPRGYIVVHSSSPGTGLSQGCPTVGGDNESLAPKAVVDWLCGRAHGYTTPGGDEEVVAHWCTGKVGMTGTSYNGTIPLAAATTGVEGLEAIIPVAPNTSYYHYYRSNGLIRHPFGFLGEDIDYLYDFIHSGNEARRDHCDCEVRDNQMLAGFDRVSGDYNDFWAGRDYLNDLEPLKAAVLMAHAFNDWNVVPEHSVRIYEALKAKGVPAQAFFHQGGHGGPPPMKMMNRWFTRYLHGVENDVEKDPRAWIVRENDEREKPTSYDDYPNPAASPVSFHLAAGAPQRGQLTTDPAADQGTETLVDNFSFDGASLAQAEWTKHRLIYVTPKLSKSVHLSGTPHISIRLASNKPAANLSVWLVSLPWTEGKDSKITDNIITRGWADPQNHQSITDGQPLVPGDFYDVRFDLQPDDQVIPKGQQIGLMIFSSDRDFTLWPDPGTEITVDLDATSLSLPIVGGKEAFTEAEQESAEAK</sequence>
<reference evidence="11 12" key="1">
    <citation type="submission" date="2019-02" db="EMBL/GenBank/DDBJ databases">
        <title>Deep-cultivation of Planctomycetes and their phenomic and genomic characterization uncovers novel biology.</title>
        <authorList>
            <person name="Wiegand S."/>
            <person name="Jogler M."/>
            <person name="Boedeker C."/>
            <person name="Pinto D."/>
            <person name="Vollmers J."/>
            <person name="Rivas-Marin E."/>
            <person name="Kohn T."/>
            <person name="Peeters S.H."/>
            <person name="Heuer A."/>
            <person name="Rast P."/>
            <person name="Oberbeckmann S."/>
            <person name="Bunk B."/>
            <person name="Jeske O."/>
            <person name="Meyerdierks A."/>
            <person name="Storesund J.E."/>
            <person name="Kallscheuer N."/>
            <person name="Luecker S."/>
            <person name="Lage O.M."/>
            <person name="Pohl T."/>
            <person name="Merkel B.J."/>
            <person name="Hornburger P."/>
            <person name="Mueller R.-W."/>
            <person name="Bruemmer F."/>
            <person name="Labrenz M."/>
            <person name="Spormann A.M."/>
            <person name="Op den Camp H."/>
            <person name="Overmann J."/>
            <person name="Amann R."/>
            <person name="Jetten M.S.M."/>
            <person name="Mascher T."/>
            <person name="Medema M.H."/>
            <person name="Devos D.P."/>
            <person name="Kaster A.-K."/>
            <person name="Ovreas L."/>
            <person name="Rohde M."/>
            <person name="Galperin M.Y."/>
            <person name="Jogler C."/>
        </authorList>
    </citation>
    <scope>NUCLEOTIDE SEQUENCE [LARGE SCALE GENOMIC DNA]</scope>
    <source>
        <strain evidence="11 12">K22_7</strain>
    </source>
</reference>
<evidence type="ECO:0000256" key="3">
    <source>
        <dbReference type="ARBA" id="ARBA00012463"/>
    </source>
</evidence>
<dbReference type="Proteomes" id="UP000318538">
    <property type="component" value="Chromosome"/>
</dbReference>
<evidence type="ECO:0000256" key="5">
    <source>
        <dbReference type="ARBA" id="ARBA00022670"/>
    </source>
</evidence>
<keyword evidence="9" id="KW-0732">Signal</keyword>
<keyword evidence="4" id="KW-0031">Aminopeptidase</keyword>
<feature type="chain" id="PRO_5022057319" description="Xaa-Pro dipeptidyl-peptidase" evidence="9">
    <location>
        <begin position="21"/>
        <end position="623"/>
    </location>
</feature>
<dbReference type="GO" id="GO:0008236">
    <property type="term" value="F:serine-type peptidase activity"/>
    <property type="evidence" value="ECO:0007669"/>
    <property type="project" value="UniProtKB-KW"/>
</dbReference>
<evidence type="ECO:0000256" key="9">
    <source>
        <dbReference type="SAM" id="SignalP"/>
    </source>
</evidence>
<protein>
    <recommendedName>
        <fullName evidence="3">Xaa-Pro dipeptidyl-peptidase</fullName>
        <ecNumber evidence="3">3.4.14.11</ecNumber>
    </recommendedName>
    <alternativeName>
        <fullName evidence="8">X-prolyl-dipeptidyl aminopeptidase</fullName>
    </alternativeName>
</protein>
<dbReference type="InterPro" id="IPR008979">
    <property type="entry name" value="Galactose-bd-like_sf"/>
</dbReference>
<keyword evidence="12" id="KW-1185">Reference proteome</keyword>